<sequence>MSCGIKVSGSSNIRISNCSFSGLDVGIDAEYSNNISVSGTNFNDVKTGVKLNKVNGFKATNNTDSYTSNGCFRFSIVSVAVSNILNLKRIS</sequence>
<gene>
    <name evidence="1" type="ORF">EX242_07065</name>
</gene>
<evidence type="ECO:0000313" key="2">
    <source>
        <dbReference type="Proteomes" id="UP000824410"/>
    </source>
</evidence>
<name>A0AAP2JXQ3_PRORE</name>
<dbReference type="SUPFAM" id="SSF51126">
    <property type="entry name" value="Pectin lyase-like"/>
    <property type="match status" value="1"/>
</dbReference>
<dbReference type="InterPro" id="IPR012334">
    <property type="entry name" value="Pectin_lyas_fold"/>
</dbReference>
<comment type="caution">
    <text evidence="1">The sequence shown here is derived from an EMBL/GenBank/DDBJ whole genome shotgun (WGS) entry which is preliminary data.</text>
</comment>
<dbReference type="Gene3D" id="2.160.20.10">
    <property type="entry name" value="Single-stranded right-handed beta-helix, Pectin lyase-like"/>
    <property type="match status" value="1"/>
</dbReference>
<dbReference type="EMBL" id="SHDO01000008">
    <property type="protein sequence ID" value="MBX6980018.1"/>
    <property type="molecule type" value="Genomic_DNA"/>
</dbReference>
<dbReference type="InterPro" id="IPR011050">
    <property type="entry name" value="Pectin_lyase_fold/virulence"/>
</dbReference>
<organism evidence="1 2">
    <name type="scientific">Providencia rettgeri</name>
    <dbReference type="NCBI Taxonomy" id="587"/>
    <lineage>
        <taxon>Bacteria</taxon>
        <taxon>Pseudomonadati</taxon>
        <taxon>Pseudomonadota</taxon>
        <taxon>Gammaproteobacteria</taxon>
        <taxon>Enterobacterales</taxon>
        <taxon>Morganellaceae</taxon>
        <taxon>Providencia</taxon>
    </lineage>
</organism>
<reference evidence="1" key="1">
    <citation type="submission" date="2019-02" db="EMBL/GenBank/DDBJ databases">
        <title>Genomic characterization of isolates from hospital effluents in KZN, South Africa.</title>
        <authorList>
            <person name="Ntshobeni N."/>
            <person name="Allam M."/>
            <person name="Ismail A."/>
            <person name="Amoako D."/>
            <person name="Essack S."/>
            <person name="Chenia H."/>
        </authorList>
    </citation>
    <scope>NUCLEOTIDE SEQUENCE</scope>
    <source>
        <strain evidence="1">AFE97_S1</strain>
    </source>
</reference>
<proteinExistence type="predicted"/>
<dbReference type="AlphaFoldDB" id="A0AAP2JXQ3"/>
<protein>
    <submittedName>
        <fullName evidence="1">Uncharacterized protein</fullName>
    </submittedName>
</protein>
<evidence type="ECO:0000313" key="1">
    <source>
        <dbReference type="EMBL" id="MBX6980018.1"/>
    </source>
</evidence>
<dbReference type="Proteomes" id="UP000824410">
    <property type="component" value="Unassembled WGS sequence"/>
</dbReference>
<accession>A0AAP2JXQ3</accession>